<evidence type="ECO:0000313" key="2">
    <source>
        <dbReference type="Proteomes" id="UP000529637"/>
    </source>
</evidence>
<comment type="caution">
    <text evidence="1">The sequence shown here is derived from an EMBL/GenBank/DDBJ whole genome shotgun (WGS) entry which is preliminary data.</text>
</comment>
<proteinExistence type="predicted"/>
<sequence length="84" mass="9965">MPDRRYLPRMSLRVECQPGYRGDPEPLAIWFGERRVAVRGIVDRWFGATQRWFKVDADDDQLYVLRHDEAEGQWELAALTRQSD</sequence>
<evidence type="ECO:0000313" key="1">
    <source>
        <dbReference type="EMBL" id="NUZ07842.1"/>
    </source>
</evidence>
<keyword evidence="2" id="KW-1185">Reference proteome</keyword>
<gene>
    <name evidence="1" type="ORF">HQN59_18925</name>
</gene>
<dbReference type="Proteomes" id="UP000529637">
    <property type="component" value="Unassembled WGS sequence"/>
</dbReference>
<dbReference type="EMBL" id="JABWMJ010000009">
    <property type="protein sequence ID" value="NUZ07842.1"/>
    <property type="molecule type" value="Genomic_DNA"/>
</dbReference>
<organism evidence="1 2">
    <name type="scientific">Piscinibacter koreensis</name>
    <dbReference type="NCBI Taxonomy" id="2742824"/>
    <lineage>
        <taxon>Bacteria</taxon>
        <taxon>Pseudomonadati</taxon>
        <taxon>Pseudomonadota</taxon>
        <taxon>Betaproteobacteria</taxon>
        <taxon>Burkholderiales</taxon>
        <taxon>Sphaerotilaceae</taxon>
        <taxon>Piscinibacter</taxon>
    </lineage>
</organism>
<dbReference type="AlphaFoldDB" id="A0A7Y6NR66"/>
<accession>A0A7Y6NR66</accession>
<protein>
    <submittedName>
        <fullName evidence="1">Uncharacterized protein</fullName>
    </submittedName>
</protein>
<reference evidence="1 2" key="1">
    <citation type="submission" date="2020-06" db="EMBL/GenBank/DDBJ databases">
        <title>Schlegella sp. ID0723 isolated from air conditioner.</title>
        <authorList>
            <person name="Kim D.Y."/>
            <person name="Kim D.-U."/>
        </authorList>
    </citation>
    <scope>NUCLEOTIDE SEQUENCE [LARGE SCALE GENOMIC DNA]</scope>
    <source>
        <strain evidence="1 2">ID0723</strain>
    </source>
</reference>
<name>A0A7Y6NR66_9BURK</name>